<proteinExistence type="predicted"/>
<dbReference type="Proteomes" id="UP000316882">
    <property type="component" value="Unassembled WGS sequence"/>
</dbReference>
<comment type="caution">
    <text evidence="1">The sequence shown here is derived from an EMBL/GenBank/DDBJ whole genome shotgun (WGS) entry which is preliminary data.</text>
</comment>
<evidence type="ECO:0000313" key="2">
    <source>
        <dbReference type="Proteomes" id="UP000316882"/>
    </source>
</evidence>
<accession>A0A4Y3PM59</accession>
<protein>
    <submittedName>
        <fullName evidence="1">Uncharacterized protein</fullName>
    </submittedName>
</protein>
<dbReference type="EMBL" id="BJMH01000024">
    <property type="protein sequence ID" value="GEB34513.1"/>
    <property type="molecule type" value="Genomic_DNA"/>
</dbReference>
<keyword evidence="2" id="KW-1185">Reference proteome</keyword>
<name>A0A4Y3PM59_BREPA</name>
<dbReference type="AlphaFoldDB" id="A0A4Y3PM59"/>
<evidence type="ECO:0000313" key="1">
    <source>
        <dbReference type="EMBL" id="GEB34513.1"/>
    </source>
</evidence>
<reference evidence="1 2" key="1">
    <citation type="submission" date="2019-06" db="EMBL/GenBank/DDBJ databases">
        <title>Whole genome shotgun sequence of Brevibacillus parabrevis NBRC 12334.</title>
        <authorList>
            <person name="Hosoyama A."/>
            <person name="Uohara A."/>
            <person name="Ohji S."/>
            <person name="Ichikawa N."/>
        </authorList>
    </citation>
    <scope>NUCLEOTIDE SEQUENCE [LARGE SCALE GENOMIC DNA]</scope>
    <source>
        <strain evidence="1 2">NBRC 12334</strain>
    </source>
</reference>
<sequence length="68" mass="7947">MVYHNLKEIFIQKMGVPVLFPVFPRPMDSQILFTHSLTRKVMEVHSGLYCRLDLQLKNVKRCDGVSKN</sequence>
<gene>
    <name evidence="1" type="ORF">BPA01_40930</name>
</gene>
<organism evidence="1 2">
    <name type="scientific">Brevibacillus parabrevis</name>
    <dbReference type="NCBI Taxonomy" id="54914"/>
    <lineage>
        <taxon>Bacteria</taxon>
        <taxon>Bacillati</taxon>
        <taxon>Bacillota</taxon>
        <taxon>Bacilli</taxon>
        <taxon>Bacillales</taxon>
        <taxon>Paenibacillaceae</taxon>
        <taxon>Brevibacillus</taxon>
    </lineage>
</organism>